<keyword evidence="7" id="KW-1185">Reference proteome</keyword>
<dbReference type="GO" id="GO:0030313">
    <property type="term" value="C:cell envelope"/>
    <property type="evidence" value="ECO:0007669"/>
    <property type="project" value="UniProtKB-SubCell"/>
</dbReference>
<evidence type="ECO:0000256" key="2">
    <source>
        <dbReference type="ARBA" id="ARBA00022748"/>
    </source>
</evidence>
<comment type="subcellular location">
    <subcellularLocation>
        <location evidence="1">Cell envelope</location>
    </subcellularLocation>
</comment>
<evidence type="ECO:0000256" key="3">
    <source>
        <dbReference type="ARBA" id="ARBA00023157"/>
    </source>
</evidence>
<dbReference type="InterPro" id="IPR017937">
    <property type="entry name" value="Thioredoxin_CS"/>
</dbReference>
<dbReference type="Proteomes" id="UP000515317">
    <property type="component" value="Chromosome"/>
</dbReference>
<dbReference type="CDD" id="cd02966">
    <property type="entry name" value="TlpA_like_family"/>
    <property type="match status" value="1"/>
</dbReference>
<dbReference type="PANTHER" id="PTHR43110:SF1">
    <property type="entry name" value="THIOL PEROXIDASE"/>
    <property type="match status" value="1"/>
</dbReference>
<keyword evidence="4" id="KW-0676">Redox-active center</keyword>
<evidence type="ECO:0000259" key="5">
    <source>
        <dbReference type="PROSITE" id="PS51352"/>
    </source>
</evidence>
<feature type="domain" description="Thioredoxin" evidence="5">
    <location>
        <begin position="19"/>
        <end position="165"/>
    </location>
</feature>
<keyword evidence="3" id="KW-1015">Disulfide bond</keyword>
<dbReference type="NCBIfam" id="NF047696">
    <property type="entry name" value="ThlDiSintTplARhiz"/>
    <property type="match status" value="1"/>
</dbReference>
<protein>
    <recommendedName>
        <fullName evidence="5">Thioredoxin domain-containing protein</fullName>
    </recommendedName>
</protein>
<proteinExistence type="predicted"/>
<dbReference type="PANTHER" id="PTHR43110">
    <property type="entry name" value="THIOL PEROXIDASE"/>
    <property type="match status" value="1"/>
</dbReference>
<evidence type="ECO:0000313" key="6">
    <source>
        <dbReference type="EMBL" id="BCJ89562.1"/>
    </source>
</evidence>
<sequence length="166" mass="18005">MTDRLKPLARGEVAAVLVPDRPRKLPELGFKDASGKSLSLKDFAGKTLLVNMWATWCAPCREEMPALDSLQGELGGPDFQVVAVSIDTQQPDKAKAFLNELKIAKLGFFQDASGKLFQDLKLVGRAVGLPTTLLIDKEGCEIGYLPGPAHWASEDAKKMIRAAIGR</sequence>
<dbReference type="Pfam" id="PF08534">
    <property type="entry name" value="Redoxin"/>
    <property type="match status" value="1"/>
</dbReference>
<evidence type="ECO:0000256" key="4">
    <source>
        <dbReference type="ARBA" id="ARBA00023284"/>
    </source>
</evidence>
<dbReference type="InterPro" id="IPR036249">
    <property type="entry name" value="Thioredoxin-like_sf"/>
</dbReference>
<dbReference type="InterPro" id="IPR013740">
    <property type="entry name" value="Redoxin"/>
</dbReference>
<evidence type="ECO:0000256" key="1">
    <source>
        <dbReference type="ARBA" id="ARBA00004196"/>
    </source>
</evidence>
<dbReference type="GO" id="GO:0017004">
    <property type="term" value="P:cytochrome complex assembly"/>
    <property type="evidence" value="ECO:0007669"/>
    <property type="project" value="UniProtKB-KW"/>
</dbReference>
<organism evidence="6 7">
    <name type="scientific">Terrihabitans soli</name>
    <dbReference type="NCBI Taxonomy" id="708113"/>
    <lineage>
        <taxon>Bacteria</taxon>
        <taxon>Pseudomonadati</taxon>
        <taxon>Pseudomonadota</taxon>
        <taxon>Alphaproteobacteria</taxon>
        <taxon>Hyphomicrobiales</taxon>
        <taxon>Terrihabitans</taxon>
    </lineage>
</organism>
<dbReference type="GO" id="GO:0015036">
    <property type="term" value="F:disulfide oxidoreductase activity"/>
    <property type="evidence" value="ECO:0007669"/>
    <property type="project" value="UniProtKB-ARBA"/>
</dbReference>
<dbReference type="SUPFAM" id="SSF52833">
    <property type="entry name" value="Thioredoxin-like"/>
    <property type="match status" value="1"/>
</dbReference>
<dbReference type="AlphaFoldDB" id="A0A6S6QQK1"/>
<name>A0A6S6QQK1_9HYPH</name>
<dbReference type="InterPro" id="IPR013766">
    <property type="entry name" value="Thioredoxin_domain"/>
</dbReference>
<reference evidence="6 7" key="1">
    <citation type="submission" date="2020-08" db="EMBL/GenBank/DDBJ databases">
        <title>Genome sequence of Rhizobiales bacterium strain IZ6.</title>
        <authorList>
            <person name="Nakai R."/>
            <person name="Naganuma T."/>
        </authorList>
    </citation>
    <scope>NUCLEOTIDE SEQUENCE [LARGE SCALE GENOMIC DNA]</scope>
    <source>
        <strain evidence="6 7">IZ6</strain>
    </source>
</reference>
<gene>
    <name evidence="6" type="ORF">IZ6_02970</name>
</gene>
<accession>A0A6S6QQK1</accession>
<dbReference type="KEGG" id="tso:IZ6_02970"/>
<evidence type="ECO:0000313" key="7">
    <source>
        <dbReference type="Proteomes" id="UP000515317"/>
    </source>
</evidence>
<dbReference type="EMBL" id="AP023361">
    <property type="protein sequence ID" value="BCJ89562.1"/>
    <property type="molecule type" value="Genomic_DNA"/>
</dbReference>
<dbReference type="Gene3D" id="3.40.30.10">
    <property type="entry name" value="Glutaredoxin"/>
    <property type="match status" value="1"/>
</dbReference>
<dbReference type="PROSITE" id="PS00194">
    <property type="entry name" value="THIOREDOXIN_1"/>
    <property type="match status" value="1"/>
</dbReference>
<dbReference type="InterPro" id="IPR050455">
    <property type="entry name" value="Tpx_Peroxidase_subfamily"/>
</dbReference>
<keyword evidence="2" id="KW-0201">Cytochrome c-type biogenesis</keyword>
<dbReference type="PROSITE" id="PS51352">
    <property type="entry name" value="THIOREDOXIN_2"/>
    <property type="match status" value="1"/>
</dbReference>